<organism evidence="2 3">
    <name type="scientific">Barrientosiimonas humi</name>
    <dbReference type="NCBI Taxonomy" id="999931"/>
    <lineage>
        <taxon>Bacteria</taxon>
        <taxon>Bacillati</taxon>
        <taxon>Actinomycetota</taxon>
        <taxon>Actinomycetes</taxon>
        <taxon>Micrococcales</taxon>
        <taxon>Dermacoccaceae</taxon>
        <taxon>Barrientosiimonas</taxon>
    </lineage>
</organism>
<sequence>MPPRRRIDPVAGREAVVAWHADPDAADRSTVATAVRYTLEELSLLAPGRSVEVRVPPYAAVQVIEGPRHTRGTPTNVVEMDAQVWLRLATGATRWVDAEDSGAVRASGQRADLSRHLPLVPLADGSA</sequence>
<evidence type="ECO:0000313" key="2">
    <source>
        <dbReference type="EMBL" id="TQL34476.1"/>
    </source>
</evidence>
<reference evidence="2 3" key="1">
    <citation type="submission" date="2019-06" db="EMBL/GenBank/DDBJ databases">
        <title>Sequencing the genomes of 1000 actinobacteria strains.</title>
        <authorList>
            <person name="Klenk H.-P."/>
        </authorList>
    </citation>
    <scope>NUCLEOTIDE SEQUENCE [LARGE SCALE GENOMIC DNA]</scope>
    <source>
        <strain evidence="2 3">DSM 24617</strain>
    </source>
</reference>
<protein>
    <recommendedName>
        <fullName evidence="1">Bacterial SCP orthologue domain-containing protein</fullName>
    </recommendedName>
</protein>
<evidence type="ECO:0000259" key="1">
    <source>
        <dbReference type="Pfam" id="PF17844"/>
    </source>
</evidence>
<evidence type="ECO:0000313" key="3">
    <source>
        <dbReference type="Proteomes" id="UP000318336"/>
    </source>
</evidence>
<keyword evidence="3" id="KW-1185">Reference proteome</keyword>
<dbReference type="InterPro" id="IPR041629">
    <property type="entry name" value="SCP_3"/>
</dbReference>
<dbReference type="Gene3D" id="3.30.1050.40">
    <property type="match status" value="1"/>
</dbReference>
<dbReference type="EMBL" id="VFOK01000001">
    <property type="protein sequence ID" value="TQL34476.1"/>
    <property type="molecule type" value="Genomic_DNA"/>
</dbReference>
<dbReference type="Proteomes" id="UP000318336">
    <property type="component" value="Unassembled WGS sequence"/>
</dbReference>
<proteinExistence type="predicted"/>
<accession>A0A542XF89</accession>
<dbReference type="Pfam" id="PF17844">
    <property type="entry name" value="SCP_3"/>
    <property type="match status" value="1"/>
</dbReference>
<feature type="domain" description="Bacterial SCP orthologue" evidence="1">
    <location>
        <begin position="27"/>
        <end position="119"/>
    </location>
</feature>
<dbReference type="AlphaFoldDB" id="A0A542XF89"/>
<name>A0A542XF89_9MICO</name>
<dbReference type="OrthoDB" id="8481083at2"/>
<gene>
    <name evidence="2" type="ORF">FB554_2650</name>
</gene>
<comment type="caution">
    <text evidence="2">The sequence shown here is derived from an EMBL/GenBank/DDBJ whole genome shotgun (WGS) entry which is preliminary data.</text>
</comment>
<dbReference type="RefSeq" id="WP_142006767.1">
    <property type="nucleotide sequence ID" value="NZ_CAJTBP010000001.1"/>
</dbReference>